<keyword evidence="1" id="KW-1133">Transmembrane helix</keyword>
<proteinExistence type="predicted"/>
<dbReference type="Pfam" id="PF26135">
    <property type="entry name" value="YuzI"/>
    <property type="match status" value="1"/>
</dbReference>
<name>A0A433HQN8_9BACI</name>
<protein>
    <submittedName>
        <fullName evidence="2">Uncharacterized protein</fullName>
    </submittedName>
</protein>
<reference evidence="2 3" key="1">
    <citation type="submission" date="2018-12" db="EMBL/GenBank/DDBJ databases">
        <title>Bacillus chawlae sp. nov., Bacillus glennii sp. nov., and Bacillus saganii sp. nov. Isolated from the Vehicle Assembly Building at Kennedy Space Center where the Viking Spacecraft were Assembled.</title>
        <authorList>
            <person name="Seuylemezian A."/>
            <person name="Vaishampayan P."/>
        </authorList>
    </citation>
    <scope>NUCLEOTIDE SEQUENCE [LARGE SCALE GENOMIC DNA]</scope>
    <source>
        <strain evidence="2 3">L5</strain>
    </source>
</reference>
<dbReference type="Proteomes" id="UP000267430">
    <property type="component" value="Unassembled WGS sequence"/>
</dbReference>
<dbReference type="AlphaFoldDB" id="A0A433HQN8"/>
<evidence type="ECO:0000313" key="3">
    <source>
        <dbReference type="Proteomes" id="UP000267430"/>
    </source>
</evidence>
<keyword evidence="1" id="KW-0812">Transmembrane</keyword>
<feature type="transmembrane region" description="Helical" evidence="1">
    <location>
        <begin position="47"/>
        <end position="64"/>
    </location>
</feature>
<sequence length="69" mass="7881">MFRFLALIIGFSLTVSGGLSVIAYLNLLATGHSLLEYTLFLLKRVEFYLLPIGLLMIYASLYVNRSRHR</sequence>
<evidence type="ECO:0000256" key="1">
    <source>
        <dbReference type="SAM" id="Phobius"/>
    </source>
</evidence>
<evidence type="ECO:0000313" key="2">
    <source>
        <dbReference type="EMBL" id="RUQ30598.1"/>
    </source>
</evidence>
<dbReference type="EMBL" id="RYZZ01000007">
    <property type="protein sequence ID" value="RUQ30598.1"/>
    <property type="molecule type" value="Genomic_DNA"/>
</dbReference>
<gene>
    <name evidence="2" type="ORF">ELQ35_06670</name>
</gene>
<keyword evidence="1" id="KW-0472">Membrane</keyword>
<comment type="caution">
    <text evidence="2">The sequence shown here is derived from an EMBL/GenBank/DDBJ whole genome shotgun (WGS) entry which is preliminary data.</text>
</comment>
<organism evidence="2 3">
    <name type="scientific">Peribacillus cavernae</name>
    <dbReference type="NCBI Taxonomy" id="1674310"/>
    <lineage>
        <taxon>Bacteria</taxon>
        <taxon>Bacillati</taxon>
        <taxon>Bacillota</taxon>
        <taxon>Bacilli</taxon>
        <taxon>Bacillales</taxon>
        <taxon>Bacillaceae</taxon>
        <taxon>Peribacillus</taxon>
    </lineage>
</organism>
<dbReference type="InterPro" id="IPR058887">
    <property type="entry name" value="YuzI-like"/>
</dbReference>
<keyword evidence="3" id="KW-1185">Reference proteome</keyword>
<accession>A0A433HQN8</accession>
<dbReference type="OrthoDB" id="2972455at2"/>